<feature type="compositionally biased region" description="Acidic residues" evidence="1">
    <location>
        <begin position="461"/>
        <end position="478"/>
    </location>
</feature>
<dbReference type="AlphaFoldDB" id="A0A7D5KPH6"/>
<protein>
    <submittedName>
        <fullName evidence="3">Transcriptional regulator</fullName>
    </submittedName>
</protein>
<accession>A0A7D5KPH6</accession>
<feature type="compositionally biased region" description="Basic and acidic residues" evidence="1">
    <location>
        <begin position="582"/>
        <end position="596"/>
    </location>
</feature>
<dbReference type="Pfam" id="PF24371">
    <property type="entry name" value="DUF7527"/>
    <property type="match status" value="1"/>
</dbReference>
<reference evidence="3 4" key="1">
    <citation type="submission" date="2020-07" db="EMBL/GenBank/DDBJ databases">
        <authorList>
            <person name="Cui H."/>
        </authorList>
    </citation>
    <scope>NUCLEOTIDE SEQUENCE [LARGE SCALE GENOMIC DNA]</scope>
    <source>
        <strain evidence="3 4">YPL8</strain>
    </source>
</reference>
<gene>
    <name evidence="3" type="ORF">HYG82_00220</name>
</gene>
<feature type="compositionally biased region" description="Low complexity" evidence="1">
    <location>
        <begin position="232"/>
        <end position="251"/>
    </location>
</feature>
<name>A0A7D5KPH6_9EURY</name>
<feature type="region of interest" description="Disordered" evidence="1">
    <location>
        <begin position="640"/>
        <end position="666"/>
    </location>
</feature>
<dbReference type="GeneID" id="56031669"/>
<feature type="compositionally biased region" description="Polar residues" evidence="1">
    <location>
        <begin position="290"/>
        <end position="306"/>
    </location>
</feature>
<feature type="compositionally biased region" description="Polar residues" evidence="1">
    <location>
        <begin position="655"/>
        <end position="666"/>
    </location>
</feature>
<evidence type="ECO:0000313" key="3">
    <source>
        <dbReference type="EMBL" id="QLG47377.1"/>
    </source>
</evidence>
<feature type="compositionally biased region" description="Acidic residues" evidence="1">
    <location>
        <begin position="403"/>
        <end position="417"/>
    </location>
</feature>
<dbReference type="KEGG" id="haly:HYG82_00220"/>
<dbReference type="EMBL" id="CP058601">
    <property type="protein sequence ID" value="QLG47377.1"/>
    <property type="molecule type" value="Genomic_DNA"/>
</dbReference>
<dbReference type="Proteomes" id="UP000509241">
    <property type="component" value="Chromosome"/>
</dbReference>
<feature type="compositionally biased region" description="Polar residues" evidence="1">
    <location>
        <begin position="562"/>
        <end position="581"/>
    </location>
</feature>
<feature type="compositionally biased region" description="Low complexity" evidence="1">
    <location>
        <begin position="536"/>
        <end position="561"/>
    </location>
</feature>
<proteinExistence type="predicted"/>
<feature type="compositionally biased region" description="Acidic residues" evidence="1">
    <location>
        <begin position="426"/>
        <end position="443"/>
    </location>
</feature>
<keyword evidence="4" id="KW-1185">Reference proteome</keyword>
<evidence type="ECO:0000259" key="2">
    <source>
        <dbReference type="Pfam" id="PF24371"/>
    </source>
</evidence>
<feature type="compositionally biased region" description="Basic and acidic residues" evidence="1">
    <location>
        <begin position="479"/>
        <end position="490"/>
    </location>
</feature>
<feature type="compositionally biased region" description="Polar residues" evidence="1">
    <location>
        <begin position="500"/>
        <end position="534"/>
    </location>
</feature>
<organism evidence="3 4">
    <name type="scientific">Natrinema halophilum</name>
    <dbReference type="NCBI Taxonomy" id="1699371"/>
    <lineage>
        <taxon>Archaea</taxon>
        <taxon>Methanobacteriati</taxon>
        <taxon>Methanobacteriota</taxon>
        <taxon>Stenosarchaea group</taxon>
        <taxon>Halobacteria</taxon>
        <taxon>Halobacteriales</taxon>
        <taxon>Natrialbaceae</taxon>
        <taxon>Natrinema</taxon>
    </lineage>
</organism>
<evidence type="ECO:0000313" key="4">
    <source>
        <dbReference type="Proteomes" id="UP000509241"/>
    </source>
</evidence>
<evidence type="ECO:0000256" key="1">
    <source>
        <dbReference type="SAM" id="MobiDB-lite"/>
    </source>
</evidence>
<dbReference type="RefSeq" id="WP_179259121.1">
    <property type="nucleotide sequence ID" value="NZ_CP058601.1"/>
</dbReference>
<dbReference type="InterPro" id="IPR055949">
    <property type="entry name" value="DUF7527"/>
</dbReference>
<feature type="compositionally biased region" description="Acidic residues" evidence="1">
    <location>
        <begin position="338"/>
        <end position="348"/>
    </location>
</feature>
<feature type="compositionally biased region" description="Low complexity" evidence="1">
    <location>
        <begin position="449"/>
        <end position="460"/>
    </location>
</feature>
<feature type="compositionally biased region" description="Low complexity" evidence="1">
    <location>
        <begin position="352"/>
        <end position="365"/>
    </location>
</feature>
<sequence length="901" mass="96088">MDSRTHERVEEWDSRPFSGGFDGLSDLAATEFSGAVSAAGTWLFMLNGRVVGVFDGDIEDFETASGTRYDAPHPSLPLLCVMEERGGDTRANYYTNETPIQEVDETLQNGSFTGYVELSENVLSGDYYAVYYGGRRMAAAYIGNAERLLTGDEAFDRAADEVGIYEVVDVDIDVTDVPEPADGDGNTKDASVTSDDITDAGSGSESDPALGTGTDGESSDIEVGIPGGDNAGSGSTDDSPSSSIEPINISGDDPTANDTDAGPDPTEDVAVDDTPTSPSDIDLTEDPTDITPNGPSAQDSDSTSAGITGGESPADPYPDSDSITSDDGSGPEGQTETNEPEQAEEAGDDAVSSAPAETASSPSQPDSTPAAVSENETATTDSTSVDSNTDADDAESTAVEVEGPTDPDLEEVEAAAEELDRHISWVEEDDEDDVTQADNEDAQSEERATTTVTTTETPSSESDDVAETDGNDLEEQFEREEQWRETRRIPSIDPDDSETETTAASPANRTASNERSSSTSNTGRGVASPSSETQSDSRAAAGTTEAAAGGSSSDGTDGQSANRTRQQKSARTGSTESTAQREQNRSSALEEKLETLREQRDALVSKAEELEAERNRLQSQNDELSATVERLRSRIQDLETELKRERERDSAAAETGSNADTRLSPQQALSGTNLFVRYASKSQATLETAHDGAADRSEVASNLRLEHHTQFDSADAVVDNQPYEDFLTSTMQYQFVDWLTETLLYEIRDTGNANGLVDLYDAIPRIDRAELDASISLADDDTEDVPDQVTFDIVAYDKMGNPLVLATLNDSREPASRELLEQLEEASSAVKANYPSLAASIAVTSSYFQPGALEVAEQATSSGFLSRGSKLSYINLSRKEGYHLCLAESRSEGFHMNVPEL</sequence>
<feature type="domain" description="DUF7527" evidence="2">
    <location>
        <begin position="663"/>
        <end position="901"/>
    </location>
</feature>
<feature type="region of interest" description="Disordered" evidence="1">
    <location>
        <begin position="175"/>
        <end position="596"/>
    </location>
</feature>
<dbReference type="CDD" id="cd14686">
    <property type="entry name" value="bZIP"/>
    <property type="match status" value="1"/>
</dbReference>
<feature type="compositionally biased region" description="Polar residues" evidence="1">
    <location>
        <begin position="188"/>
        <end position="205"/>
    </location>
</feature>
<feature type="compositionally biased region" description="Basic and acidic residues" evidence="1">
    <location>
        <begin position="640"/>
        <end position="651"/>
    </location>
</feature>
<feature type="compositionally biased region" description="Low complexity" evidence="1">
    <location>
        <begin position="377"/>
        <end position="388"/>
    </location>
</feature>
<feature type="compositionally biased region" description="Low complexity" evidence="1">
    <location>
        <begin position="319"/>
        <end position="328"/>
    </location>
</feature>
<dbReference type="OrthoDB" id="157503at2157"/>